<dbReference type="GO" id="GO:0003735">
    <property type="term" value="F:structural constituent of ribosome"/>
    <property type="evidence" value="ECO:0007669"/>
    <property type="project" value="UniProtKB-UniRule"/>
</dbReference>
<dbReference type="PROSITE" id="PS00525">
    <property type="entry name" value="RIBOSOMAL_L6_1"/>
    <property type="match status" value="1"/>
</dbReference>
<evidence type="ECO:0000256" key="5">
    <source>
        <dbReference type="ARBA" id="ARBA00023274"/>
    </source>
</evidence>
<dbReference type="NCBIfam" id="TIGR03654">
    <property type="entry name" value="L6_bact"/>
    <property type="match status" value="1"/>
</dbReference>
<dbReference type="InterPro" id="IPR020040">
    <property type="entry name" value="Ribosomal_uL6_a/b-dom"/>
</dbReference>
<keyword evidence="3 6" id="KW-0694">RNA-binding</keyword>
<dbReference type="FunFam" id="3.90.930.12:FF:000002">
    <property type="entry name" value="50S ribosomal protein L6"/>
    <property type="match status" value="1"/>
</dbReference>
<dbReference type="GO" id="GO:0002181">
    <property type="term" value="P:cytoplasmic translation"/>
    <property type="evidence" value="ECO:0007669"/>
    <property type="project" value="TreeGrafter"/>
</dbReference>
<dbReference type="AlphaFoldDB" id="A0A2N5ZJD7"/>
<evidence type="ECO:0000256" key="8">
    <source>
        <dbReference type="RuleBase" id="RU003870"/>
    </source>
</evidence>
<dbReference type="InterPro" id="IPR000702">
    <property type="entry name" value="Ribosomal_uL6-like"/>
</dbReference>
<accession>A0A2N5ZJD7</accession>
<comment type="caution">
    <text evidence="10">The sequence shown here is derived from an EMBL/GenBank/DDBJ whole genome shotgun (WGS) entry which is preliminary data.</text>
</comment>
<dbReference type="PANTHER" id="PTHR11655">
    <property type="entry name" value="60S/50S RIBOSOMAL PROTEIN L6/L9"/>
    <property type="match status" value="1"/>
</dbReference>
<dbReference type="PRINTS" id="PR00059">
    <property type="entry name" value="RIBOSOMALL6"/>
</dbReference>
<evidence type="ECO:0000259" key="9">
    <source>
        <dbReference type="Pfam" id="PF00347"/>
    </source>
</evidence>
<keyword evidence="4 6" id="KW-0689">Ribosomal protein</keyword>
<dbReference type="PIRSF" id="PIRSF002162">
    <property type="entry name" value="Ribosomal_L6"/>
    <property type="match status" value="1"/>
</dbReference>
<protein>
    <recommendedName>
        <fullName evidence="6">Large ribosomal subunit protein uL6</fullName>
    </recommendedName>
</protein>
<evidence type="ECO:0000313" key="10">
    <source>
        <dbReference type="EMBL" id="PLX18805.1"/>
    </source>
</evidence>
<dbReference type="Pfam" id="PF00347">
    <property type="entry name" value="Ribosomal_L6"/>
    <property type="match status" value="2"/>
</dbReference>
<sequence>MSRIGKNPIAIPDKVDVKISGTTVSVKGPKGNLTREFHPEVKISQKDNSVLVEKYSDAKFHRSLHGTVASHIKNMIHGVTEGFEKILIINGVGYRAVMKGNTLNLSLGYSNPVDVELPQGIEAEVEDRGLTVKIRGINKEQVGQFAAEIRDLRRPEPYKGKGIRYSDEHIIRKAGKRAV</sequence>
<keyword evidence="2 6" id="KW-0699">rRNA-binding</keyword>
<dbReference type="Proteomes" id="UP000234857">
    <property type="component" value="Unassembled WGS sequence"/>
</dbReference>
<organism evidence="10 11">
    <name type="scientific">Muiribacterium halophilum</name>
    <dbReference type="NCBI Taxonomy" id="2053465"/>
    <lineage>
        <taxon>Bacteria</taxon>
        <taxon>Candidatus Muiribacteriota</taxon>
        <taxon>Candidatus Muiribacteriia</taxon>
        <taxon>Candidatus Muiribacteriales</taxon>
        <taxon>Candidatus Muiribacteriaceae</taxon>
        <taxon>Candidatus Muiribacterium</taxon>
    </lineage>
</organism>
<dbReference type="SUPFAM" id="SSF56053">
    <property type="entry name" value="Ribosomal protein L6"/>
    <property type="match status" value="2"/>
</dbReference>
<comment type="subunit">
    <text evidence="6">Part of the 50S ribosomal subunit.</text>
</comment>
<dbReference type="EMBL" id="PKTG01000050">
    <property type="protein sequence ID" value="PLX18805.1"/>
    <property type="molecule type" value="Genomic_DNA"/>
</dbReference>
<feature type="domain" description="Large ribosomal subunit protein uL6 alpha-beta" evidence="9">
    <location>
        <begin position="91"/>
        <end position="165"/>
    </location>
</feature>
<comment type="function">
    <text evidence="6 8">This protein binds to the 23S rRNA, and is important in its secondary structure. It is located near the subunit interface in the base of the L7/L12 stalk, and near the tRNA binding site of the peptidyltransferase center.</text>
</comment>
<evidence type="ECO:0000256" key="4">
    <source>
        <dbReference type="ARBA" id="ARBA00022980"/>
    </source>
</evidence>
<dbReference type="Gene3D" id="3.90.930.12">
    <property type="entry name" value="Ribosomal protein L6, alpha-beta domain"/>
    <property type="match status" value="2"/>
</dbReference>
<evidence type="ECO:0000313" key="11">
    <source>
        <dbReference type="Proteomes" id="UP000234857"/>
    </source>
</evidence>
<proteinExistence type="inferred from homology"/>
<gene>
    <name evidence="6" type="primary">rplF</name>
    <name evidence="10" type="ORF">C0601_03675</name>
</gene>
<dbReference type="FunFam" id="3.90.930.12:FF:000001">
    <property type="entry name" value="50S ribosomal protein L6"/>
    <property type="match status" value="1"/>
</dbReference>
<name>A0A2N5ZJD7_MUIH1</name>
<feature type="domain" description="Large ribosomal subunit protein uL6 alpha-beta" evidence="9">
    <location>
        <begin position="11"/>
        <end position="82"/>
    </location>
</feature>
<keyword evidence="5 6" id="KW-0687">Ribonucleoprotein</keyword>
<dbReference type="GO" id="GO:0019843">
    <property type="term" value="F:rRNA binding"/>
    <property type="evidence" value="ECO:0007669"/>
    <property type="project" value="UniProtKB-UniRule"/>
</dbReference>
<dbReference type="GO" id="GO:0022625">
    <property type="term" value="C:cytosolic large ribosomal subunit"/>
    <property type="evidence" value="ECO:0007669"/>
    <property type="project" value="UniProtKB-UniRule"/>
</dbReference>
<dbReference type="InterPro" id="IPR002358">
    <property type="entry name" value="Ribosomal_uL6_CS"/>
</dbReference>
<comment type="similarity">
    <text evidence="1 6 7">Belongs to the universal ribosomal protein uL6 family.</text>
</comment>
<evidence type="ECO:0000256" key="6">
    <source>
        <dbReference type="HAMAP-Rule" id="MF_01365"/>
    </source>
</evidence>
<dbReference type="InterPro" id="IPR036789">
    <property type="entry name" value="Ribosomal_uL6-like_a/b-dom_sf"/>
</dbReference>
<evidence type="ECO:0000256" key="3">
    <source>
        <dbReference type="ARBA" id="ARBA00022884"/>
    </source>
</evidence>
<evidence type="ECO:0000256" key="1">
    <source>
        <dbReference type="ARBA" id="ARBA00009356"/>
    </source>
</evidence>
<dbReference type="PANTHER" id="PTHR11655:SF14">
    <property type="entry name" value="LARGE RIBOSOMAL SUBUNIT PROTEIN UL6M"/>
    <property type="match status" value="1"/>
</dbReference>
<dbReference type="HAMAP" id="MF_01365_B">
    <property type="entry name" value="Ribosomal_uL6_B"/>
    <property type="match status" value="1"/>
</dbReference>
<reference evidence="10 11" key="1">
    <citation type="submission" date="2017-11" db="EMBL/GenBank/DDBJ databases">
        <title>Genome-resolved metagenomics identifies genetic mobility, metabolic interactions, and unexpected diversity in perchlorate-reducing communities.</title>
        <authorList>
            <person name="Barnum T.P."/>
            <person name="Figueroa I.A."/>
            <person name="Carlstrom C.I."/>
            <person name="Lucas L.N."/>
            <person name="Engelbrektson A.L."/>
            <person name="Coates J.D."/>
        </authorList>
    </citation>
    <scope>NUCLEOTIDE SEQUENCE [LARGE SCALE GENOMIC DNA]</scope>
    <source>
        <strain evidence="10">BM706</strain>
    </source>
</reference>
<dbReference type="InterPro" id="IPR019906">
    <property type="entry name" value="Ribosomal_uL6_bac-type"/>
</dbReference>
<evidence type="ECO:0000256" key="7">
    <source>
        <dbReference type="RuleBase" id="RU003869"/>
    </source>
</evidence>
<evidence type="ECO:0000256" key="2">
    <source>
        <dbReference type="ARBA" id="ARBA00022730"/>
    </source>
</evidence>